<dbReference type="GO" id="GO:0005886">
    <property type="term" value="C:plasma membrane"/>
    <property type="evidence" value="ECO:0007669"/>
    <property type="project" value="UniProtKB-SubCell"/>
</dbReference>
<dbReference type="Gene3D" id="3.40.50.11720">
    <property type="entry name" value="3-Deoxy-D-manno-octulosonic-acid transferase, N-terminal domain"/>
    <property type="match status" value="1"/>
</dbReference>
<dbReference type="EC" id="2.4.99.12" evidence="2 9"/>
<keyword evidence="9" id="KW-0472">Membrane</keyword>
<feature type="site" description="Transition state stabilizer" evidence="8">
    <location>
        <position position="160"/>
    </location>
</feature>
<feature type="active site" description="Proton acceptor" evidence="7">
    <location>
        <position position="89"/>
    </location>
</feature>
<comment type="caution">
    <text evidence="11">The sequence shown here is derived from an EMBL/GenBank/DDBJ whole genome shotgun (WGS) entry which is preliminary data.</text>
</comment>
<evidence type="ECO:0000256" key="4">
    <source>
        <dbReference type="ARBA" id="ARBA00022679"/>
    </source>
</evidence>
<protein>
    <recommendedName>
        <fullName evidence="3 9">3-deoxy-D-manno-octulosonic acid transferase</fullName>
        <shortName evidence="9">Kdo transferase</shortName>
        <ecNumber evidence="2 9">2.4.99.12</ecNumber>
    </recommendedName>
    <alternativeName>
        <fullName evidence="5 9">Lipid IV(A) 3-deoxy-D-manno-octulosonic acid transferase</fullName>
    </alternativeName>
</protein>
<comment type="pathway">
    <text evidence="1 9">Bacterial outer membrane biogenesis; LPS core biosynthesis.</text>
</comment>
<evidence type="ECO:0000259" key="10">
    <source>
        <dbReference type="Pfam" id="PF04413"/>
    </source>
</evidence>
<evidence type="ECO:0000256" key="9">
    <source>
        <dbReference type="RuleBase" id="RU365103"/>
    </source>
</evidence>
<dbReference type="Proteomes" id="UP000276223">
    <property type="component" value="Unassembled WGS sequence"/>
</dbReference>
<dbReference type="PANTHER" id="PTHR42755">
    <property type="entry name" value="3-DEOXY-MANNO-OCTULOSONATE CYTIDYLYLTRANSFERASE"/>
    <property type="match status" value="1"/>
</dbReference>
<dbReference type="InterPro" id="IPR007507">
    <property type="entry name" value="Glycos_transf_N"/>
</dbReference>
<feature type="domain" description="3-deoxy-D-manno-octulosonic-acid transferase N-terminal" evidence="10">
    <location>
        <begin position="72"/>
        <end position="240"/>
    </location>
</feature>
<evidence type="ECO:0000256" key="1">
    <source>
        <dbReference type="ARBA" id="ARBA00004713"/>
    </source>
</evidence>
<organism evidence="11 12">
    <name type="scientific">Desulfosoma caldarium</name>
    <dbReference type="NCBI Taxonomy" id="610254"/>
    <lineage>
        <taxon>Bacteria</taxon>
        <taxon>Pseudomonadati</taxon>
        <taxon>Thermodesulfobacteriota</taxon>
        <taxon>Syntrophobacteria</taxon>
        <taxon>Syntrophobacterales</taxon>
        <taxon>Syntrophobacteraceae</taxon>
        <taxon>Desulfosoma</taxon>
    </lineage>
</organism>
<dbReference type="OrthoDB" id="9789797at2"/>
<keyword evidence="12" id="KW-1185">Reference proteome</keyword>
<sequence>MANTGDFTTFSFSKPIERIAQRPFMEPWRFVYNVALSASWPLLWLYYRLRQATSGKYASSHRYRLGLELPQNLDTPSSPVWIHALSVGEVLSAAPLVHQIRSRRPQGSIVFSAATEKGFAVAQRELGPLVTTVFYLPHDHIWNMIRLVRRVCPAAFILVETDLWPNLLRTLKKRHVPVLMVNARLSLRSFARHRRFRLLSRSLMAFFDRIYVQSTDDARRFAALGVPEPRLRVAGNLKFDLAVLQKQKYAQSAFRPALILKEGRPLWIAGSTHDGEETTLLRAHRSLLRHHPRALLLLAPRHIERGARLAALCDALGLRWALRSRGNGVDAAQVLILDSIGELASLYPLAQGAFIGGSLVPFGGHNPLEAAVHGVPCCWGPHLDNFREIESFLLHRGCGRRVEGEGGLLGFLLEVLDYGVWSLSRRNLCALSVCNQAGAASVIARDVIALTAEGGVTVDAVKPLC</sequence>
<dbReference type="GO" id="GO:0009244">
    <property type="term" value="P:lipopolysaccharide core region biosynthetic process"/>
    <property type="evidence" value="ECO:0007669"/>
    <property type="project" value="UniProtKB-UniRule"/>
</dbReference>
<dbReference type="Pfam" id="PF04413">
    <property type="entry name" value="Glycos_transf_N"/>
    <property type="match status" value="1"/>
</dbReference>
<keyword evidence="9" id="KW-0448">Lipopolysaccharide biosynthesis</keyword>
<feature type="site" description="Transition state stabilizer" evidence="8">
    <location>
        <position position="238"/>
    </location>
</feature>
<dbReference type="Gene3D" id="3.40.50.2000">
    <property type="entry name" value="Glycogen Phosphorylase B"/>
    <property type="match status" value="1"/>
</dbReference>
<dbReference type="SUPFAM" id="SSF53756">
    <property type="entry name" value="UDP-Glycosyltransferase/glycogen phosphorylase"/>
    <property type="match status" value="1"/>
</dbReference>
<dbReference type="UniPathway" id="UPA00958"/>
<evidence type="ECO:0000313" key="11">
    <source>
        <dbReference type="EMBL" id="ROQ92225.1"/>
    </source>
</evidence>
<evidence type="ECO:0000256" key="5">
    <source>
        <dbReference type="ARBA" id="ARBA00031445"/>
    </source>
</evidence>
<evidence type="ECO:0000256" key="6">
    <source>
        <dbReference type="ARBA" id="ARBA00049183"/>
    </source>
</evidence>
<comment type="catalytic activity">
    <reaction evidence="6 9">
        <text>lipid IVA (E. coli) + CMP-3-deoxy-beta-D-manno-octulosonate = alpha-Kdo-(2-&gt;6)-lipid IVA (E. coli) + CMP + H(+)</text>
        <dbReference type="Rhea" id="RHEA:28066"/>
        <dbReference type="ChEBI" id="CHEBI:15378"/>
        <dbReference type="ChEBI" id="CHEBI:58603"/>
        <dbReference type="ChEBI" id="CHEBI:60364"/>
        <dbReference type="ChEBI" id="CHEBI:60377"/>
        <dbReference type="ChEBI" id="CHEBI:85987"/>
        <dbReference type="EC" id="2.4.99.12"/>
    </reaction>
</comment>
<proteinExistence type="inferred from homology"/>
<evidence type="ECO:0000256" key="2">
    <source>
        <dbReference type="ARBA" id="ARBA00012621"/>
    </source>
</evidence>
<dbReference type="PANTHER" id="PTHR42755:SF1">
    <property type="entry name" value="3-DEOXY-D-MANNO-OCTULOSONIC ACID TRANSFERASE, MITOCHONDRIAL-RELATED"/>
    <property type="match status" value="1"/>
</dbReference>
<dbReference type="GO" id="GO:0043842">
    <property type="term" value="F:Kdo transferase activity"/>
    <property type="evidence" value="ECO:0007669"/>
    <property type="project" value="UniProtKB-EC"/>
</dbReference>
<evidence type="ECO:0000256" key="7">
    <source>
        <dbReference type="PIRSR" id="PIRSR639901-1"/>
    </source>
</evidence>
<name>A0A3N1ULY4_9BACT</name>
<keyword evidence="9" id="KW-1003">Cell membrane</keyword>
<comment type="function">
    <text evidence="9">Involved in lipopolysaccharide (LPS) biosynthesis. Catalyzes the transfer of 3-deoxy-D-manno-octulosonate (Kdo) residue(s) from CMP-Kdo to lipid IV(A), the tetraacyldisaccharide-1,4'-bisphosphate precursor of lipid A.</text>
</comment>
<accession>A0A3N1ULY4</accession>
<comment type="similarity">
    <text evidence="9">Belongs to the glycosyltransferase group 1 family.</text>
</comment>
<comment type="subcellular location">
    <subcellularLocation>
        <location evidence="9">Cell membrane</location>
    </subcellularLocation>
</comment>
<dbReference type="AlphaFoldDB" id="A0A3N1ULY4"/>
<evidence type="ECO:0000313" key="12">
    <source>
        <dbReference type="Proteomes" id="UP000276223"/>
    </source>
</evidence>
<evidence type="ECO:0000256" key="3">
    <source>
        <dbReference type="ARBA" id="ARBA00019077"/>
    </source>
</evidence>
<dbReference type="GO" id="GO:0009245">
    <property type="term" value="P:lipid A biosynthetic process"/>
    <property type="evidence" value="ECO:0007669"/>
    <property type="project" value="TreeGrafter"/>
</dbReference>
<dbReference type="InterPro" id="IPR038107">
    <property type="entry name" value="Glycos_transf_N_sf"/>
</dbReference>
<dbReference type="InterPro" id="IPR039901">
    <property type="entry name" value="Kdotransferase"/>
</dbReference>
<reference evidence="11 12" key="1">
    <citation type="submission" date="2018-11" db="EMBL/GenBank/DDBJ databases">
        <title>Genomic Encyclopedia of Type Strains, Phase IV (KMG-IV): sequencing the most valuable type-strain genomes for metagenomic binning, comparative biology and taxonomic classification.</title>
        <authorList>
            <person name="Goeker M."/>
        </authorList>
    </citation>
    <scope>NUCLEOTIDE SEQUENCE [LARGE SCALE GENOMIC DNA]</scope>
    <source>
        <strain evidence="11 12">DSM 22027</strain>
    </source>
</reference>
<keyword evidence="4 9" id="KW-0808">Transferase</keyword>
<evidence type="ECO:0000256" key="8">
    <source>
        <dbReference type="PIRSR" id="PIRSR639901-2"/>
    </source>
</evidence>
<dbReference type="RefSeq" id="WP_123290395.1">
    <property type="nucleotide sequence ID" value="NZ_RJVA01000012.1"/>
</dbReference>
<gene>
    <name evidence="11" type="ORF">EDC27_1924</name>
</gene>
<dbReference type="EMBL" id="RJVA01000012">
    <property type="protein sequence ID" value="ROQ92225.1"/>
    <property type="molecule type" value="Genomic_DNA"/>
</dbReference>